<evidence type="ECO:0000256" key="3">
    <source>
        <dbReference type="ARBA" id="ARBA00022475"/>
    </source>
</evidence>
<dbReference type="Pfam" id="PF00528">
    <property type="entry name" value="BPD_transp_1"/>
    <property type="match status" value="1"/>
</dbReference>
<evidence type="ECO:0000256" key="6">
    <source>
        <dbReference type="ARBA" id="ARBA00022989"/>
    </source>
</evidence>
<comment type="similarity">
    <text evidence="8">Belongs to the binding-protein-dependent transport system permease family.</text>
</comment>
<organism evidence="10 11">
    <name type="scientific">Brucella intermedia LMG 3301</name>
    <dbReference type="NCBI Taxonomy" id="641118"/>
    <lineage>
        <taxon>Bacteria</taxon>
        <taxon>Pseudomonadati</taxon>
        <taxon>Pseudomonadota</taxon>
        <taxon>Alphaproteobacteria</taxon>
        <taxon>Hyphomicrobiales</taxon>
        <taxon>Brucellaceae</taxon>
        <taxon>Brucella/Ochrobactrum group</taxon>
        <taxon>Brucella</taxon>
    </lineage>
</organism>
<dbReference type="PANTHER" id="PTHR43357">
    <property type="entry name" value="INNER MEMBRANE ABC TRANSPORTER PERMEASE PROTEIN YDCV"/>
    <property type="match status" value="1"/>
</dbReference>
<evidence type="ECO:0000256" key="4">
    <source>
        <dbReference type="ARBA" id="ARBA00022519"/>
    </source>
</evidence>
<accession>C4WQQ1</accession>
<evidence type="ECO:0000259" key="9">
    <source>
        <dbReference type="PROSITE" id="PS50928"/>
    </source>
</evidence>
<sequence length="160" mass="16825">MPLLRPISRCLQCSVVRFPPLYGTPILLVLAILADQMPFASRAGISAMMQLGKAPEEAAQIVGAGFWRRLVSIVAPIQKGSLVSGILLPFISGIKGLSLVVVLAVPGTDVLTTYALRLVDYSYSQAANAVVLMICVIAFGGTVIVQKLTNSKLSDGLGGK</sequence>
<name>C4WQQ1_9HYPH</name>
<dbReference type="InterPro" id="IPR035906">
    <property type="entry name" value="MetI-like_sf"/>
</dbReference>
<dbReference type="EMBL" id="ACQA01000002">
    <property type="protein sequence ID" value="EEQ94560.1"/>
    <property type="molecule type" value="Genomic_DNA"/>
</dbReference>
<keyword evidence="4" id="KW-0997">Cell inner membrane</keyword>
<gene>
    <name evidence="10" type="ORF">OINT_2001797</name>
</gene>
<evidence type="ECO:0000313" key="10">
    <source>
        <dbReference type="EMBL" id="EEQ94560.1"/>
    </source>
</evidence>
<evidence type="ECO:0000256" key="7">
    <source>
        <dbReference type="ARBA" id="ARBA00023136"/>
    </source>
</evidence>
<feature type="transmembrane region" description="Helical" evidence="8">
    <location>
        <begin position="86"/>
        <end position="106"/>
    </location>
</feature>
<dbReference type="Gene3D" id="1.10.3720.10">
    <property type="entry name" value="MetI-like"/>
    <property type="match status" value="1"/>
</dbReference>
<dbReference type="SUPFAM" id="SSF161098">
    <property type="entry name" value="MetI-like"/>
    <property type="match status" value="1"/>
</dbReference>
<comment type="subcellular location">
    <subcellularLocation>
        <location evidence="1">Cell inner membrane</location>
        <topology evidence="1">Multi-pass membrane protein</topology>
    </subcellularLocation>
    <subcellularLocation>
        <location evidence="8">Cell membrane</location>
        <topology evidence="8">Multi-pass membrane protein</topology>
    </subcellularLocation>
</comment>
<keyword evidence="2 8" id="KW-0813">Transport</keyword>
<keyword evidence="6 8" id="KW-1133">Transmembrane helix</keyword>
<keyword evidence="5 8" id="KW-0812">Transmembrane</keyword>
<feature type="transmembrane region" description="Helical" evidence="8">
    <location>
        <begin position="20"/>
        <end position="40"/>
    </location>
</feature>
<dbReference type="InterPro" id="IPR000515">
    <property type="entry name" value="MetI-like"/>
</dbReference>
<evidence type="ECO:0000256" key="8">
    <source>
        <dbReference type="RuleBase" id="RU363032"/>
    </source>
</evidence>
<evidence type="ECO:0000256" key="2">
    <source>
        <dbReference type="ARBA" id="ARBA00022448"/>
    </source>
</evidence>
<dbReference type="PANTHER" id="PTHR43357:SF4">
    <property type="entry name" value="INNER MEMBRANE ABC TRANSPORTER PERMEASE PROTEIN YDCV"/>
    <property type="match status" value="1"/>
</dbReference>
<evidence type="ECO:0000256" key="1">
    <source>
        <dbReference type="ARBA" id="ARBA00004429"/>
    </source>
</evidence>
<evidence type="ECO:0000313" key="11">
    <source>
        <dbReference type="Proteomes" id="UP000004386"/>
    </source>
</evidence>
<dbReference type="PROSITE" id="PS50928">
    <property type="entry name" value="ABC_TM1"/>
    <property type="match status" value="1"/>
</dbReference>
<dbReference type="Proteomes" id="UP000004386">
    <property type="component" value="Unassembled WGS sequence"/>
</dbReference>
<evidence type="ECO:0000256" key="5">
    <source>
        <dbReference type="ARBA" id="ARBA00022692"/>
    </source>
</evidence>
<protein>
    <submittedName>
        <fullName evidence="10">ABC transporter permease protein</fullName>
    </submittedName>
</protein>
<dbReference type="CDD" id="cd06261">
    <property type="entry name" value="TM_PBP2"/>
    <property type="match status" value="1"/>
</dbReference>
<dbReference type="GO" id="GO:0005886">
    <property type="term" value="C:plasma membrane"/>
    <property type="evidence" value="ECO:0007669"/>
    <property type="project" value="UniProtKB-SubCell"/>
</dbReference>
<reference evidence="10 11" key="1">
    <citation type="submission" date="2009-05" db="EMBL/GenBank/DDBJ databases">
        <authorList>
            <person name="Setubal J.C."/>
            <person name="Boyle S."/>
            <person name="Crasta O.R."/>
            <person name="Gillespie J.J."/>
            <person name="Kenyon R.W."/>
            <person name="Lu J."/>
            <person name="Mane S."/>
            <person name="Nagrani S."/>
            <person name="Shallom J.M."/>
            <person name="Shallom S."/>
            <person name="Shukla M."/>
            <person name="Snyder E.E."/>
            <person name="Sobral B.W."/>
            <person name="Wattam A.R."/>
            <person name="Will R."/>
            <person name="Williams K."/>
            <person name="Yoo H."/>
            <person name="Munk C."/>
            <person name="Tapia R."/>
            <person name="Green L."/>
            <person name="Rogers Y."/>
            <person name="Detter J.C."/>
            <person name="Bruce D."/>
            <person name="Brettin T.S."/>
            <person name="Tsolis R."/>
        </authorList>
    </citation>
    <scope>NUCLEOTIDE SEQUENCE [LARGE SCALE GENOMIC DNA]</scope>
    <source>
        <strain evidence="10 11">LMG 3301</strain>
    </source>
</reference>
<keyword evidence="3" id="KW-1003">Cell membrane</keyword>
<proteinExistence type="inferred from homology"/>
<feature type="transmembrane region" description="Helical" evidence="8">
    <location>
        <begin position="126"/>
        <end position="145"/>
    </location>
</feature>
<dbReference type="HOGENOM" id="CLU_1650395_0_0_5"/>
<feature type="domain" description="ABC transmembrane type-1" evidence="9">
    <location>
        <begin position="1"/>
        <end position="145"/>
    </location>
</feature>
<keyword evidence="7 8" id="KW-0472">Membrane</keyword>
<comment type="caution">
    <text evidence="10">The sequence shown here is derived from an EMBL/GenBank/DDBJ whole genome shotgun (WGS) entry which is preliminary data.</text>
</comment>
<dbReference type="AlphaFoldDB" id="C4WQQ1"/>
<dbReference type="GO" id="GO:0055085">
    <property type="term" value="P:transmembrane transport"/>
    <property type="evidence" value="ECO:0007669"/>
    <property type="project" value="InterPro"/>
</dbReference>